<dbReference type="Proteomes" id="UP000814033">
    <property type="component" value="Unassembled WGS sequence"/>
</dbReference>
<sequence length="72" mass="7619">MSPTHTSTRPASFMSTITMLFNTPLVPTSPPPPTEVQLTEMPARRSTSTVETMSSAATTSTRASTQSRGSST</sequence>
<reference evidence="1" key="1">
    <citation type="submission" date="2021-02" db="EMBL/GenBank/DDBJ databases">
        <authorList>
            <consortium name="DOE Joint Genome Institute"/>
            <person name="Ahrendt S."/>
            <person name="Looney B.P."/>
            <person name="Miyauchi S."/>
            <person name="Morin E."/>
            <person name="Drula E."/>
            <person name="Courty P.E."/>
            <person name="Chicoki N."/>
            <person name="Fauchery L."/>
            <person name="Kohler A."/>
            <person name="Kuo A."/>
            <person name="Labutti K."/>
            <person name="Pangilinan J."/>
            <person name="Lipzen A."/>
            <person name="Riley R."/>
            <person name="Andreopoulos W."/>
            <person name="He G."/>
            <person name="Johnson J."/>
            <person name="Barry K.W."/>
            <person name="Grigoriev I.V."/>
            <person name="Nagy L."/>
            <person name="Hibbett D."/>
            <person name="Henrissat B."/>
            <person name="Matheny P.B."/>
            <person name="Labbe J."/>
            <person name="Martin F."/>
        </authorList>
    </citation>
    <scope>NUCLEOTIDE SEQUENCE</scope>
    <source>
        <strain evidence="1">FP105234-sp</strain>
    </source>
</reference>
<keyword evidence="2" id="KW-1185">Reference proteome</keyword>
<accession>A0ACB8RLI5</accession>
<comment type="caution">
    <text evidence="1">The sequence shown here is derived from an EMBL/GenBank/DDBJ whole genome shotgun (WGS) entry which is preliminary data.</text>
</comment>
<proteinExistence type="predicted"/>
<name>A0ACB8RLI5_9AGAM</name>
<evidence type="ECO:0000313" key="2">
    <source>
        <dbReference type="Proteomes" id="UP000814033"/>
    </source>
</evidence>
<protein>
    <submittedName>
        <fullName evidence="1">Uncharacterized protein</fullName>
    </submittedName>
</protein>
<reference evidence="1" key="2">
    <citation type="journal article" date="2022" name="New Phytol.">
        <title>Evolutionary transition to the ectomycorrhizal habit in the genomes of a hyperdiverse lineage of mushroom-forming fungi.</title>
        <authorList>
            <person name="Looney B."/>
            <person name="Miyauchi S."/>
            <person name="Morin E."/>
            <person name="Drula E."/>
            <person name="Courty P.E."/>
            <person name="Kohler A."/>
            <person name="Kuo A."/>
            <person name="LaButti K."/>
            <person name="Pangilinan J."/>
            <person name="Lipzen A."/>
            <person name="Riley R."/>
            <person name="Andreopoulos W."/>
            <person name="He G."/>
            <person name="Johnson J."/>
            <person name="Nolan M."/>
            <person name="Tritt A."/>
            <person name="Barry K.W."/>
            <person name="Grigoriev I.V."/>
            <person name="Nagy L.G."/>
            <person name="Hibbett D."/>
            <person name="Henrissat B."/>
            <person name="Matheny P.B."/>
            <person name="Labbe J."/>
            <person name="Martin F.M."/>
        </authorList>
    </citation>
    <scope>NUCLEOTIDE SEQUENCE</scope>
    <source>
        <strain evidence="1">FP105234-sp</strain>
    </source>
</reference>
<dbReference type="EMBL" id="MU275979">
    <property type="protein sequence ID" value="KAI0044556.1"/>
    <property type="molecule type" value="Genomic_DNA"/>
</dbReference>
<gene>
    <name evidence="1" type="ORF">FA95DRAFT_1562142</name>
</gene>
<evidence type="ECO:0000313" key="1">
    <source>
        <dbReference type="EMBL" id="KAI0044556.1"/>
    </source>
</evidence>
<organism evidence="1 2">
    <name type="scientific">Auriscalpium vulgare</name>
    <dbReference type="NCBI Taxonomy" id="40419"/>
    <lineage>
        <taxon>Eukaryota</taxon>
        <taxon>Fungi</taxon>
        <taxon>Dikarya</taxon>
        <taxon>Basidiomycota</taxon>
        <taxon>Agaricomycotina</taxon>
        <taxon>Agaricomycetes</taxon>
        <taxon>Russulales</taxon>
        <taxon>Auriscalpiaceae</taxon>
        <taxon>Auriscalpium</taxon>
    </lineage>
</organism>
<feature type="non-terminal residue" evidence="1">
    <location>
        <position position="72"/>
    </location>
</feature>